<dbReference type="SUPFAM" id="SSF56300">
    <property type="entry name" value="Metallo-dependent phosphatases"/>
    <property type="match status" value="1"/>
</dbReference>
<dbReference type="HOGENOM" id="CLU_041441_5_0_2"/>
<protein>
    <submittedName>
        <fullName evidence="2">Predicted phosphoesterase</fullName>
        <ecNumber evidence="2">3.1.-.-</ecNumber>
    </submittedName>
</protein>
<sequence length="223" mass="24579">MKILVLTDIHGSPDKIFNYLDNNSVDSIIITGDITDFGPEDYFVEILNKFSNYANVYALQGNCDPANSPDLLDKSNITNIHDNVSNIDEMIILGFGGSNPTPFDTPNEFSEEILYEKLSKFNNQLSSDSFTILVTHAPPYDTNADKIESGVHVGSKSIRKIIEETQPTLNLCGHVHESIGQDTIGKTTIINPGDAGNGHACLIELSKEDIKNKTFNLNIFTIE</sequence>
<evidence type="ECO:0000259" key="1">
    <source>
        <dbReference type="Pfam" id="PF00149"/>
    </source>
</evidence>
<dbReference type="PANTHER" id="PTHR37523">
    <property type="entry name" value="METALLOPHOSPHOESTERASE"/>
    <property type="match status" value="1"/>
</dbReference>
<dbReference type="EC" id="3.1.-.-" evidence="2"/>
<reference evidence="2 3" key="1">
    <citation type="journal article" date="2006" name="J. Bacteriol.">
        <title>The genome sequence of Methanosphaera stadtmanae reveals why this human intestinal archaeon is restricted to methanol and H2 for methane formation and ATP synthesis.</title>
        <authorList>
            <person name="Fricke W.F."/>
            <person name="Seedorf H."/>
            <person name="Henne A."/>
            <person name="Kruer M."/>
            <person name="Liesegang H."/>
            <person name="Hedderich R."/>
            <person name="Gottschalk G."/>
            <person name="Thauer R.K."/>
        </authorList>
    </citation>
    <scope>NUCLEOTIDE SEQUENCE [LARGE SCALE GENOMIC DNA]</scope>
    <source>
        <strain evidence="3">ATCC 43021 / DSM 3091 / JCM 11832 / MCB-3</strain>
    </source>
</reference>
<proteinExistence type="predicted"/>
<dbReference type="PANTHER" id="PTHR37523:SF1">
    <property type="entry name" value="CALCINEURIN-LIKE PHOSPHOESTERASE DOMAIN-CONTAINING PROTEIN"/>
    <property type="match status" value="1"/>
</dbReference>
<dbReference type="Gene3D" id="3.60.21.10">
    <property type="match status" value="1"/>
</dbReference>
<dbReference type="KEGG" id="mst:Msp_1010"/>
<dbReference type="GO" id="GO:0016787">
    <property type="term" value="F:hydrolase activity"/>
    <property type="evidence" value="ECO:0007669"/>
    <property type="project" value="UniProtKB-KW"/>
</dbReference>
<dbReference type="AlphaFoldDB" id="Q2NFK5"/>
<keyword evidence="3" id="KW-1185">Reference proteome</keyword>
<evidence type="ECO:0000313" key="3">
    <source>
        <dbReference type="Proteomes" id="UP000001931"/>
    </source>
</evidence>
<dbReference type="eggNOG" id="arCOG01145">
    <property type="taxonomic scope" value="Archaea"/>
</dbReference>
<dbReference type="OrthoDB" id="50367at2157"/>
<evidence type="ECO:0000313" key="2">
    <source>
        <dbReference type="EMBL" id="ABC57398.1"/>
    </source>
</evidence>
<name>Q2NFK5_METST</name>
<organism evidence="2 3">
    <name type="scientific">Methanosphaera stadtmanae (strain ATCC 43021 / DSM 3091 / JCM 11832 / MCB-3)</name>
    <dbReference type="NCBI Taxonomy" id="339860"/>
    <lineage>
        <taxon>Archaea</taxon>
        <taxon>Methanobacteriati</taxon>
        <taxon>Methanobacteriota</taxon>
        <taxon>Methanomada group</taxon>
        <taxon>Methanobacteria</taxon>
        <taxon>Methanobacteriales</taxon>
        <taxon>Methanobacteriaceae</taxon>
        <taxon>Methanosphaera</taxon>
    </lineage>
</organism>
<dbReference type="InterPro" id="IPR029052">
    <property type="entry name" value="Metallo-depent_PP-like"/>
</dbReference>
<dbReference type="EMBL" id="CP000102">
    <property type="protein sequence ID" value="ABC57398.1"/>
    <property type="molecule type" value="Genomic_DNA"/>
</dbReference>
<dbReference type="GeneID" id="3855256"/>
<accession>Q2NFK5</accession>
<dbReference type="RefSeq" id="WP_011406597.1">
    <property type="nucleotide sequence ID" value="NC_007681.1"/>
</dbReference>
<dbReference type="Pfam" id="PF00149">
    <property type="entry name" value="Metallophos"/>
    <property type="match status" value="1"/>
</dbReference>
<keyword evidence="2" id="KW-0378">Hydrolase</keyword>
<feature type="domain" description="Calcineurin-like phosphoesterase" evidence="1">
    <location>
        <begin position="1"/>
        <end position="177"/>
    </location>
</feature>
<dbReference type="InterPro" id="IPR004843">
    <property type="entry name" value="Calcineurin-like_PHP"/>
</dbReference>
<dbReference type="STRING" id="339860.Msp_1010"/>
<dbReference type="Proteomes" id="UP000001931">
    <property type="component" value="Chromosome"/>
</dbReference>
<gene>
    <name evidence="2" type="ordered locus">Msp_1010</name>
</gene>